<organism evidence="1 2">
    <name type="scientific">Cupriavidus basilensis</name>
    <dbReference type="NCBI Taxonomy" id="68895"/>
    <lineage>
        <taxon>Bacteria</taxon>
        <taxon>Pseudomonadati</taxon>
        <taxon>Pseudomonadota</taxon>
        <taxon>Betaproteobacteria</taxon>
        <taxon>Burkholderiales</taxon>
        <taxon>Burkholderiaceae</taxon>
        <taxon>Cupriavidus</taxon>
    </lineage>
</organism>
<gene>
    <name evidence="1" type="ORF">RR42_s1488</name>
</gene>
<reference evidence="1 2" key="1">
    <citation type="journal article" date="2015" name="Genome Announc.">
        <title>Complete Genome Sequence of Cupriavidus basilensis 4G11, Isolated from the Oak Ridge Field Research Center Site.</title>
        <authorList>
            <person name="Ray J."/>
            <person name="Waters R.J."/>
            <person name="Skerker J.M."/>
            <person name="Kuehl J.V."/>
            <person name="Price M.N."/>
            <person name="Huang J."/>
            <person name="Chakraborty R."/>
            <person name="Arkin A.P."/>
            <person name="Deutschbauer A."/>
        </authorList>
    </citation>
    <scope>NUCLEOTIDE SEQUENCE [LARGE SCALE GENOMIC DNA]</scope>
    <source>
        <strain evidence="1">4G11</strain>
    </source>
</reference>
<dbReference type="KEGG" id="cbw:RR42_s1488"/>
<accession>A0A0C4YR70</accession>
<evidence type="ECO:0000313" key="1">
    <source>
        <dbReference type="EMBL" id="AJG23076.1"/>
    </source>
</evidence>
<proteinExistence type="predicted"/>
<sequence>MRAGHVSSTGYLAAPYVPTGSGPVVVAGGAAPCGRALIPNAHTHEKKRSAYPSLGP</sequence>
<keyword evidence="2" id="KW-1185">Reference proteome</keyword>
<dbReference type="EMBL" id="CP010537">
    <property type="protein sequence ID" value="AJG23076.1"/>
    <property type="molecule type" value="Genomic_DNA"/>
</dbReference>
<evidence type="ECO:0000313" key="2">
    <source>
        <dbReference type="Proteomes" id="UP000031843"/>
    </source>
</evidence>
<name>A0A0C4YR70_9BURK</name>
<protein>
    <submittedName>
        <fullName evidence="1">Uncharacterized protein</fullName>
    </submittedName>
</protein>
<dbReference type="Proteomes" id="UP000031843">
    <property type="component" value="Chromosome secondary"/>
</dbReference>
<dbReference type="AlphaFoldDB" id="A0A0C4YR70"/>